<dbReference type="Gene3D" id="1.50.10.20">
    <property type="match status" value="3"/>
</dbReference>
<dbReference type="PANTHER" id="PTHR11774:SF11">
    <property type="entry name" value="GERANYLGERANYL TRANSFERASE TYPE-2 SUBUNIT BETA"/>
    <property type="match status" value="1"/>
</dbReference>
<dbReference type="Pfam" id="PF00432">
    <property type="entry name" value="Prenyltrans"/>
    <property type="match status" value="4"/>
</dbReference>
<evidence type="ECO:0000313" key="13">
    <source>
        <dbReference type="Proteomes" id="UP000053326"/>
    </source>
</evidence>
<feature type="transmembrane region" description="Helical" evidence="10">
    <location>
        <begin position="7"/>
        <end position="27"/>
    </location>
</feature>
<keyword evidence="4" id="KW-0808">Transferase</keyword>
<evidence type="ECO:0000256" key="8">
    <source>
        <dbReference type="ARBA" id="ARBA00030816"/>
    </source>
</evidence>
<dbReference type="InterPro" id="IPR001330">
    <property type="entry name" value="Prenyltrans"/>
</dbReference>
<proteinExistence type="inferred from homology"/>
<dbReference type="GO" id="GO:0046872">
    <property type="term" value="F:metal ion binding"/>
    <property type="evidence" value="ECO:0007669"/>
    <property type="project" value="UniProtKB-KW"/>
</dbReference>
<keyword evidence="6" id="KW-0677">Repeat</keyword>
<dbReference type="AlphaFoldDB" id="A0A117LBJ0"/>
<evidence type="ECO:0000259" key="11">
    <source>
        <dbReference type="Pfam" id="PF00432"/>
    </source>
</evidence>
<keyword evidence="3" id="KW-0637">Prenyltransferase</keyword>
<feature type="domain" description="Prenyltransferase alpha-alpha toroid" evidence="11">
    <location>
        <begin position="47"/>
        <end position="116"/>
    </location>
</feature>
<keyword evidence="5" id="KW-0479">Metal-binding</keyword>
<name>A0A117LBJ0_9THEO</name>
<feature type="domain" description="Prenyltransferase alpha-alpha toroid" evidence="11">
    <location>
        <begin position="309"/>
        <end position="418"/>
    </location>
</feature>
<evidence type="ECO:0000256" key="10">
    <source>
        <dbReference type="SAM" id="Phobius"/>
    </source>
</evidence>
<keyword evidence="10" id="KW-1133">Transmembrane helix</keyword>
<evidence type="ECO:0000256" key="5">
    <source>
        <dbReference type="ARBA" id="ARBA00022723"/>
    </source>
</evidence>
<evidence type="ECO:0000313" key="12">
    <source>
        <dbReference type="EMBL" id="KUK36743.1"/>
    </source>
</evidence>
<dbReference type="InterPro" id="IPR008930">
    <property type="entry name" value="Terpenoid_cyclase/PrenylTrfase"/>
</dbReference>
<comment type="similarity">
    <text evidence="2">Belongs to the protein prenyltransferase subunit beta family.</text>
</comment>
<evidence type="ECO:0000256" key="1">
    <source>
        <dbReference type="ARBA" id="ARBA00001947"/>
    </source>
</evidence>
<keyword evidence="10" id="KW-0472">Membrane</keyword>
<feature type="domain" description="Prenyltransferase alpha-alpha toroid" evidence="11">
    <location>
        <begin position="464"/>
        <end position="565"/>
    </location>
</feature>
<evidence type="ECO:0000256" key="6">
    <source>
        <dbReference type="ARBA" id="ARBA00022737"/>
    </source>
</evidence>
<protein>
    <recommendedName>
        <fullName evidence="8">Geranylgeranyl transferase type II subunit beta</fullName>
    </recommendedName>
    <alternativeName>
        <fullName evidence="9">Type II protein geranyl-geranyltransferase subunit beta</fullName>
    </alternativeName>
</protein>
<dbReference type="SUPFAM" id="SSF48239">
    <property type="entry name" value="Terpenoid cyclases/Protein prenyltransferases"/>
    <property type="match status" value="3"/>
</dbReference>
<evidence type="ECO:0000256" key="7">
    <source>
        <dbReference type="ARBA" id="ARBA00022833"/>
    </source>
</evidence>
<dbReference type="CDD" id="cd00688">
    <property type="entry name" value="ISOPREN_C2_like"/>
    <property type="match status" value="2"/>
</dbReference>
<dbReference type="GO" id="GO:0008318">
    <property type="term" value="F:protein prenyltransferase activity"/>
    <property type="evidence" value="ECO:0007669"/>
    <property type="project" value="InterPro"/>
</dbReference>
<comment type="cofactor">
    <cofactor evidence="1">
        <name>Zn(2+)</name>
        <dbReference type="ChEBI" id="CHEBI:29105"/>
    </cofactor>
</comment>
<evidence type="ECO:0000256" key="2">
    <source>
        <dbReference type="ARBA" id="ARBA00010497"/>
    </source>
</evidence>
<reference evidence="13" key="1">
    <citation type="journal article" date="2015" name="MBio">
        <title>Genome-Resolved Metagenomic Analysis Reveals Roles for Candidate Phyla and Other Microbial Community Members in Biogeochemical Transformations in Oil Reservoirs.</title>
        <authorList>
            <person name="Hu P."/>
            <person name="Tom L."/>
            <person name="Singh A."/>
            <person name="Thomas B.C."/>
            <person name="Baker B.J."/>
            <person name="Piceno Y.M."/>
            <person name="Andersen G.L."/>
            <person name="Banfield J.F."/>
        </authorList>
    </citation>
    <scope>NUCLEOTIDE SEQUENCE [LARGE SCALE GENOMIC DNA]</scope>
</reference>
<gene>
    <name evidence="12" type="ORF">XD66_0555</name>
</gene>
<evidence type="ECO:0000256" key="4">
    <source>
        <dbReference type="ARBA" id="ARBA00022679"/>
    </source>
</evidence>
<dbReference type="Proteomes" id="UP000053326">
    <property type="component" value="Unassembled WGS sequence"/>
</dbReference>
<comment type="caution">
    <text evidence="12">The sequence shown here is derived from an EMBL/GenBank/DDBJ whole genome shotgun (WGS) entry which is preliminary data.</text>
</comment>
<evidence type="ECO:0000256" key="3">
    <source>
        <dbReference type="ARBA" id="ARBA00022602"/>
    </source>
</evidence>
<evidence type="ECO:0000256" key="9">
    <source>
        <dbReference type="ARBA" id="ARBA00032766"/>
    </source>
</evidence>
<accession>A0A117LBJ0</accession>
<keyword evidence="10" id="KW-0812">Transmembrane</keyword>
<dbReference type="PANTHER" id="PTHR11774">
    <property type="entry name" value="GERANYLGERANYL TRANSFERASE TYPE BETA SUBUNIT"/>
    <property type="match status" value="1"/>
</dbReference>
<keyword evidence="7" id="KW-0862">Zinc</keyword>
<sequence length="642" mass="73684">MYKHTKNFIIYLSISLLIIVCSIVTVLERACMTNDKKQAIDEGIIGDNQKQQLKSLFYLYHNDDGGFAPLPPATAREPDLYATYYSLMSLDELSSLSLLEDHRKKTVKWLHSSRPENYTGYNVLPDIFYNVMSLDLLNEEPLNKSLIIQKVKSYIQPNGAFLDLDLSKTKSIRDEDYLLPTYMALCVIKKLDGSIDNSTIEWLCNMWNKCNVLDISNYYNYQLLYKSMQLAGIDMENKIGKQVLSVGEKSVTVEIIKDKGRYVVTCKDPNMDKANTEELKKFEEAIDKLSNDLNNLDYYREKVKSARSLAEIRAIVEFVPDVAAIRHEVLSLLNNMQLNNGGFSFIIPPENDDIQGTYYALSIYNKFDILPKKDKIISLILSNKSDKGGFFNSWHCHSLGITTYYVLSSMKMLGLPIEPEIKSKVISYVNNAYEIEDRSNYLFSLIRNAQLLGIQLEPKPDVIKKLTNQVIVEIKNNNLEEIYFICYVLNYLNHPVQNSTVIEIRNTLKSLQNKDGGFGSEKSSLIDTYYAIKIYKTLGIEVPNRDKTVQWLINHQSNEGIFKIQDHSDMVINYFFVDSLNSLNHEIPNKENIIRWVMKCKNDQYGTFTMLPGNVPNPNNDSDPLLSTYSALFLLNLMQEKA</sequence>
<dbReference type="InterPro" id="IPR045089">
    <property type="entry name" value="PGGT1B-like"/>
</dbReference>
<organism evidence="12 13">
    <name type="scientific">Thermacetogenium phaeum</name>
    <dbReference type="NCBI Taxonomy" id="85874"/>
    <lineage>
        <taxon>Bacteria</taxon>
        <taxon>Bacillati</taxon>
        <taxon>Bacillota</taxon>
        <taxon>Clostridia</taxon>
        <taxon>Thermoanaerobacterales</taxon>
        <taxon>Thermoanaerobacteraceae</taxon>
        <taxon>Thermacetogenium</taxon>
    </lineage>
</organism>
<feature type="domain" description="Prenyltransferase alpha-alpha toroid" evidence="11">
    <location>
        <begin position="127"/>
        <end position="209"/>
    </location>
</feature>
<dbReference type="EMBL" id="LGFO01000048">
    <property type="protein sequence ID" value="KUK36743.1"/>
    <property type="molecule type" value="Genomic_DNA"/>
</dbReference>